<dbReference type="InterPro" id="IPR036047">
    <property type="entry name" value="F-box-like_dom_sf"/>
</dbReference>
<accession>A0AAN9IP46</accession>
<gene>
    <name evidence="2" type="ORF">RIF29_13334</name>
</gene>
<dbReference type="SMART" id="SM00256">
    <property type="entry name" value="FBOX"/>
    <property type="match status" value="1"/>
</dbReference>
<dbReference type="PROSITE" id="PS50181">
    <property type="entry name" value="FBOX"/>
    <property type="match status" value="1"/>
</dbReference>
<dbReference type="InterPro" id="IPR055411">
    <property type="entry name" value="LRR_FXL15/At3g58940/PEG3-like"/>
</dbReference>
<dbReference type="Gene3D" id="3.80.10.10">
    <property type="entry name" value="Ribonuclease Inhibitor"/>
    <property type="match status" value="1"/>
</dbReference>
<dbReference type="InterPro" id="IPR053781">
    <property type="entry name" value="F-box_AtFBL13-like"/>
</dbReference>
<dbReference type="CDD" id="cd22160">
    <property type="entry name" value="F-box_AtFBL13-like"/>
    <property type="match status" value="1"/>
</dbReference>
<name>A0AAN9IP46_CROPI</name>
<dbReference type="InterPro" id="IPR032675">
    <property type="entry name" value="LRR_dom_sf"/>
</dbReference>
<organism evidence="2 3">
    <name type="scientific">Crotalaria pallida</name>
    <name type="common">Smooth rattlebox</name>
    <name type="synonym">Crotalaria striata</name>
    <dbReference type="NCBI Taxonomy" id="3830"/>
    <lineage>
        <taxon>Eukaryota</taxon>
        <taxon>Viridiplantae</taxon>
        <taxon>Streptophyta</taxon>
        <taxon>Embryophyta</taxon>
        <taxon>Tracheophyta</taxon>
        <taxon>Spermatophyta</taxon>
        <taxon>Magnoliopsida</taxon>
        <taxon>eudicotyledons</taxon>
        <taxon>Gunneridae</taxon>
        <taxon>Pentapetalae</taxon>
        <taxon>rosids</taxon>
        <taxon>fabids</taxon>
        <taxon>Fabales</taxon>
        <taxon>Fabaceae</taxon>
        <taxon>Papilionoideae</taxon>
        <taxon>50 kb inversion clade</taxon>
        <taxon>genistoids sensu lato</taxon>
        <taxon>core genistoids</taxon>
        <taxon>Crotalarieae</taxon>
        <taxon>Crotalaria</taxon>
    </lineage>
</organism>
<dbReference type="SUPFAM" id="SSF81383">
    <property type="entry name" value="F-box domain"/>
    <property type="match status" value="1"/>
</dbReference>
<sequence>MKRARRSERGRKDYRDRLSDLPDCVLLHIMKFLNTKQAVQTCVLSRRWKDLSKHLTVLTLHSSDFSSIGIFRKFVSWVRSRRDPTISLHNLDLRCEGCVEPKLLDSVMRYAVSHNVQQLIIEVELHYKVGFMLNPCIFSCPSLTFLKLSMWAIPYMTKVPQSLVLPSLKSLHLEHVTFSTSDNGCAEPFSTCSKLNSLVIGRCYLQCDAKVLRITNSNLSNLTIDSTITEKAYKIVLSTPNLSALTVLGDPIHELSSTFNLSLLEEVNIDIDTIYHRSSWKTVMALVNWLHVLAKYVKIMTLSSSTLEILKVVSTPGLVITQPPCFARLKLMKMKRFTDISDEEVRRIVEYLLQSSIRARFVIIPATKSDMHT</sequence>
<evidence type="ECO:0000259" key="1">
    <source>
        <dbReference type="PROSITE" id="PS50181"/>
    </source>
</evidence>
<evidence type="ECO:0000313" key="3">
    <source>
        <dbReference type="Proteomes" id="UP001372338"/>
    </source>
</evidence>
<protein>
    <recommendedName>
        <fullName evidence="1">F-box domain-containing protein</fullName>
    </recommendedName>
</protein>
<dbReference type="InterPro" id="IPR001810">
    <property type="entry name" value="F-box_dom"/>
</dbReference>
<comment type="caution">
    <text evidence="2">The sequence shown here is derived from an EMBL/GenBank/DDBJ whole genome shotgun (WGS) entry which is preliminary data.</text>
</comment>
<proteinExistence type="predicted"/>
<dbReference type="Pfam" id="PF00646">
    <property type="entry name" value="F-box"/>
    <property type="match status" value="1"/>
</dbReference>
<evidence type="ECO:0000313" key="2">
    <source>
        <dbReference type="EMBL" id="KAK7283658.1"/>
    </source>
</evidence>
<dbReference type="PANTHER" id="PTHR32212:SF267">
    <property type="entry name" value="F-BOX_RNI_FBD-LIKE DOMAIN PROTEIN"/>
    <property type="match status" value="1"/>
</dbReference>
<dbReference type="SUPFAM" id="SSF52058">
    <property type="entry name" value="L domain-like"/>
    <property type="match status" value="1"/>
</dbReference>
<feature type="domain" description="F-box" evidence="1">
    <location>
        <begin position="15"/>
        <end position="68"/>
    </location>
</feature>
<dbReference type="AlphaFoldDB" id="A0AAN9IP46"/>
<dbReference type="Proteomes" id="UP001372338">
    <property type="component" value="Unassembled WGS sequence"/>
</dbReference>
<keyword evidence="3" id="KW-1185">Reference proteome</keyword>
<dbReference type="PANTHER" id="PTHR32212">
    <property type="entry name" value="CYCLIN-LIKE F-BOX"/>
    <property type="match status" value="1"/>
</dbReference>
<dbReference type="EMBL" id="JAYWIO010000002">
    <property type="protein sequence ID" value="KAK7283658.1"/>
    <property type="molecule type" value="Genomic_DNA"/>
</dbReference>
<reference evidence="2 3" key="1">
    <citation type="submission" date="2024-01" db="EMBL/GenBank/DDBJ databases">
        <title>The genomes of 5 underutilized Papilionoideae crops provide insights into root nodulation and disease resistanc.</title>
        <authorList>
            <person name="Yuan L."/>
        </authorList>
    </citation>
    <scope>NUCLEOTIDE SEQUENCE [LARGE SCALE GENOMIC DNA]</scope>
    <source>
        <strain evidence="2">ZHUSHIDOU_FW_LH</strain>
        <tissue evidence="2">Leaf</tissue>
    </source>
</reference>
<dbReference type="Pfam" id="PF24758">
    <property type="entry name" value="LRR_At5g56370"/>
    <property type="match status" value="1"/>
</dbReference>